<dbReference type="InterPro" id="IPR011059">
    <property type="entry name" value="Metal-dep_hydrolase_composite"/>
</dbReference>
<evidence type="ECO:0000313" key="3">
    <source>
        <dbReference type="Proteomes" id="UP000567179"/>
    </source>
</evidence>
<keyword evidence="1" id="KW-1133">Transmembrane helix</keyword>
<dbReference type="GO" id="GO:0006145">
    <property type="term" value="P:purine nucleobase catabolic process"/>
    <property type="evidence" value="ECO:0007669"/>
    <property type="project" value="TreeGrafter"/>
</dbReference>
<accession>A0A8H5BEZ7</accession>
<evidence type="ECO:0000256" key="1">
    <source>
        <dbReference type="SAM" id="Phobius"/>
    </source>
</evidence>
<dbReference type="InterPro" id="IPR050138">
    <property type="entry name" value="DHOase/Allantoinase_Hydrolase"/>
</dbReference>
<gene>
    <name evidence="2" type="ORF">D9619_001860</name>
</gene>
<dbReference type="AlphaFoldDB" id="A0A8H5BEZ7"/>
<dbReference type="PANTHER" id="PTHR43668">
    <property type="entry name" value="ALLANTOINASE"/>
    <property type="match status" value="1"/>
</dbReference>
<keyword evidence="1" id="KW-0472">Membrane</keyword>
<dbReference type="GO" id="GO:0004038">
    <property type="term" value="F:allantoinase activity"/>
    <property type="evidence" value="ECO:0007669"/>
    <property type="project" value="TreeGrafter"/>
</dbReference>
<feature type="transmembrane region" description="Helical" evidence="1">
    <location>
        <begin position="20"/>
        <end position="42"/>
    </location>
</feature>
<sequence length="242" mass="26154">MYLQPKRPPQPLYGAGHSKLKTNGSFLLTSVLLSFAVFYVIYNVNGNILLNTADAPSRSWQLEAIAQCQTFQTSPSPAPNFHERDQSDRFVEGTSPVLIKNARIWTGAHNGTEVLENADILLHNGLIKRVGHLGVGAEASLAQEHRDKLVMIDAQSAWVTPGIVNVHSHAGVASMPVLSSALDTDSHNGNIQPWLRSVDGINTHDDAYQLGIAGGVTTALVFPGSESAIGTFYNLNSLQQVY</sequence>
<keyword evidence="3" id="KW-1185">Reference proteome</keyword>
<dbReference type="InterPro" id="IPR032466">
    <property type="entry name" value="Metal_Hydrolase"/>
</dbReference>
<dbReference type="Gene3D" id="3.20.20.140">
    <property type="entry name" value="Metal-dependent hydrolases"/>
    <property type="match status" value="1"/>
</dbReference>
<dbReference type="PANTHER" id="PTHR43668:SF5">
    <property type="entry name" value="AMIDOHYDROLASE 3 DOMAIN-CONTAINING PROTEIN"/>
    <property type="match status" value="1"/>
</dbReference>
<evidence type="ECO:0000313" key="2">
    <source>
        <dbReference type="EMBL" id="KAF5321843.1"/>
    </source>
</evidence>
<evidence type="ECO:0008006" key="4">
    <source>
        <dbReference type="Google" id="ProtNLM"/>
    </source>
</evidence>
<keyword evidence="1" id="KW-0812">Transmembrane</keyword>
<dbReference type="SUPFAM" id="SSF51338">
    <property type="entry name" value="Composite domain of metallo-dependent hydrolases"/>
    <property type="match status" value="1"/>
</dbReference>
<name>A0A8H5BEZ7_9AGAR</name>
<protein>
    <recommendedName>
        <fullName evidence="4">Amidohydrolase-related domain-containing protein</fullName>
    </recommendedName>
</protein>
<dbReference type="GO" id="GO:0005737">
    <property type="term" value="C:cytoplasm"/>
    <property type="evidence" value="ECO:0007669"/>
    <property type="project" value="TreeGrafter"/>
</dbReference>
<dbReference type="Proteomes" id="UP000567179">
    <property type="component" value="Unassembled WGS sequence"/>
</dbReference>
<dbReference type="EMBL" id="JAACJJ010000028">
    <property type="protein sequence ID" value="KAF5321843.1"/>
    <property type="molecule type" value="Genomic_DNA"/>
</dbReference>
<organism evidence="2 3">
    <name type="scientific">Psilocybe cf. subviscida</name>
    <dbReference type="NCBI Taxonomy" id="2480587"/>
    <lineage>
        <taxon>Eukaryota</taxon>
        <taxon>Fungi</taxon>
        <taxon>Dikarya</taxon>
        <taxon>Basidiomycota</taxon>
        <taxon>Agaricomycotina</taxon>
        <taxon>Agaricomycetes</taxon>
        <taxon>Agaricomycetidae</taxon>
        <taxon>Agaricales</taxon>
        <taxon>Agaricineae</taxon>
        <taxon>Strophariaceae</taxon>
        <taxon>Psilocybe</taxon>
    </lineage>
</organism>
<dbReference type="SUPFAM" id="SSF51556">
    <property type="entry name" value="Metallo-dependent hydrolases"/>
    <property type="match status" value="1"/>
</dbReference>
<dbReference type="OrthoDB" id="10258955at2759"/>
<reference evidence="2 3" key="1">
    <citation type="journal article" date="2020" name="ISME J.">
        <title>Uncovering the hidden diversity of litter-decomposition mechanisms in mushroom-forming fungi.</title>
        <authorList>
            <person name="Floudas D."/>
            <person name="Bentzer J."/>
            <person name="Ahren D."/>
            <person name="Johansson T."/>
            <person name="Persson P."/>
            <person name="Tunlid A."/>
        </authorList>
    </citation>
    <scope>NUCLEOTIDE SEQUENCE [LARGE SCALE GENOMIC DNA]</scope>
    <source>
        <strain evidence="2 3">CBS 101986</strain>
    </source>
</reference>
<comment type="caution">
    <text evidence="2">The sequence shown here is derived from an EMBL/GenBank/DDBJ whole genome shotgun (WGS) entry which is preliminary data.</text>
</comment>
<proteinExistence type="predicted"/>